<keyword evidence="3" id="KW-1185">Reference proteome</keyword>
<feature type="domain" description="Smr" evidence="1">
    <location>
        <begin position="126"/>
        <end position="178"/>
    </location>
</feature>
<dbReference type="EMBL" id="JAASQL010000007">
    <property type="protein sequence ID" value="NIJ46460.1"/>
    <property type="molecule type" value="Genomic_DNA"/>
</dbReference>
<name>A0ABX0UF12_9FLAO</name>
<evidence type="ECO:0000313" key="2">
    <source>
        <dbReference type="EMBL" id="NIJ46460.1"/>
    </source>
</evidence>
<protein>
    <submittedName>
        <fullName evidence="2">DsDNA-specific endonuclease/ATPase MutS2</fullName>
    </submittedName>
</protein>
<sequence>MKFKIGDKVLVKDSVVKGKVAKLLKDKVFVLDEDGFELPYQESQLILVNIEQSKLSLYTDINNKMLLQKERLVEGTRRSTKKSKQEKYGVVMEVDLHVEKLVKSKSGMSNADILNKQLDTANHKVNFAIKNRIPKIVFIHGVGEGVLKEELYRLFHRYSLRFEDASYQKYGLGATEVTF</sequence>
<reference evidence="2 3" key="1">
    <citation type="submission" date="2020-03" db="EMBL/GenBank/DDBJ databases">
        <title>Genomic Encyclopedia of Type Strains, Phase IV (KMG-IV): sequencing the most valuable type-strain genomes for metagenomic binning, comparative biology and taxonomic classification.</title>
        <authorList>
            <person name="Goeker M."/>
        </authorList>
    </citation>
    <scope>NUCLEOTIDE SEQUENCE [LARGE SCALE GENOMIC DNA]</scope>
    <source>
        <strain evidence="2 3">DSM 101599</strain>
    </source>
</reference>
<evidence type="ECO:0000313" key="3">
    <source>
        <dbReference type="Proteomes" id="UP000745859"/>
    </source>
</evidence>
<organism evidence="2 3">
    <name type="scientific">Wenyingzhuangia heitensis</name>
    <dbReference type="NCBI Taxonomy" id="1487859"/>
    <lineage>
        <taxon>Bacteria</taxon>
        <taxon>Pseudomonadati</taxon>
        <taxon>Bacteroidota</taxon>
        <taxon>Flavobacteriia</taxon>
        <taxon>Flavobacteriales</taxon>
        <taxon>Flavobacteriaceae</taxon>
        <taxon>Wenyingzhuangia</taxon>
    </lineage>
</organism>
<accession>A0ABX0UF12</accession>
<comment type="caution">
    <text evidence="2">The sequence shown here is derived from an EMBL/GenBank/DDBJ whole genome shotgun (WGS) entry which is preliminary data.</text>
</comment>
<dbReference type="Proteomes" id="UP000745859">
    <property type="component" value="Unassembled WGS sequence"/>
</dbReference>
<dbReference type="RefSeq" id="WP_167190635.1">
    <property type="nucleotide sequence ID" value="NZ_JAASQL010000007.1"/>
</dbReference>
<keyword evidence="2" id="KW-0255">Endonuclease</keyword>
<evidence type="ECO:0000259" key="1">
    <source>
        <dbReference type="Pfam" id="PF01713"/>
    </source>
</evidence>
<dbReference type="Pfam" id="PF01713">
    <property type="entry name" value="Smr"/>
    <property type="match status" value="1"/>
</dbReference>
<keyword evidence="2" id="KW-0378">Hydrolase</keyword>
<gene>
    <name evidence="2" type="ORF">FHR24_002948</name>
</gene>
<dbReference type="InterPro" id="IPR036063">
    <property type="entry name" value="Smr_dom_sf"/>
</dbReference>
<dbReference type="Gene3D" id="3.30.1370.110">
    <property type="match status" value="1"/>
</dbReference>
<dbReference type="GO" id="GO:0004519">
    <property type="term" value="F:endonuclease activity"/>
    <property type="evidence" value="ECO:0007669"/>
    <property type="project" value="UniProtKB-KW"/>
</dbReference>
<proteinExistence type="predicted"/>
<dbReference type="InterPro" id="IPR002625">
    <property type="entry name" value="Smr_dom"/>
</dbReference>
<keyword evidence="2" id="KW-0540">Nuclease</keyword>